<evidence type="ECO:0000313" key="2">
    <source>
        <dbReference type="EMBL" id="RLE49370.1"/>
    </source>
</evidence>
<dbReference type="Proteomes" id="UP000272051">
    <property type="component" value="Unassembled WGS sequence"/>
</dbReference>
<accession>A0A497EYG0</accession>
<dbReference type="PROSITE" id="PS51278">
    <property type="entry name" value="GATASE_TYPE_2"/>
    <property type="match status" value="1"/>
</dbReference>
<evidence type="ECO:0000313" key="5">
    <source>
        <dbReference type="Proteomes" id="UP000278475"/>
    </source>
</evidence>
<evidence type="ECO:0000313" key="4">
    <source>
        <dbReference type="Proteomes" id="UP000272051"/>
    </source>
</evidence>
<dbReference type="Proteomes" id="UP000278475">
    <property type="component" value="Unassembled WGS sequence"/>
</dbReference>
<reference evidence="4 5" key="1">
    <citation type="submission" date="2018-06" db="EMBL/GenBank/DDBJ databases">
        <title>Extensive metabolic versatility and redundancy in microbially diverse, dynamic hydrothermal sediments.</title>
        <authorList>
            <person name="Dombrowski N."/>
            <person name="Teske A."/>
            <person name="Baker B.J."/>
        </authorList>
    </citation>
    <scope>NUCLEOTIDE SEQUENCE [LARGE SCALE GENOMIC DNA]</scope>
    <source>
        <strain evidence="3">B34_G17</strain>
        <strain evidence="2">B66_G16</strain>
    </source>
</reference>
<dbReference type="AlphaFoldDB" id="A0A497EYG0"/>
<gene>
    <name evidence="2" type="ORF">DRJ31_05140</name>
    <name evidence="3" type="ORF">DRJ33_05220</name>
</gene>
<evidence type="ECO:0000259" key="1">
    <source>
        <dbReference type="PROSITE" id="PS51278"/>
    </source>
</evidence>
<sequence>MMNMCGIFGYVAYEDIDFKSAVRGLWAIEEDQSIEPHGLSIGKSGAGLLIYWGDKWLLRQARAIGSPCVNIAVKLEEEFGELTQLYSNIYIGHVRGVYDEYWWDTLKYFEYLQPYIVSCNPNVKVISSHAGNVTNLSEIRSELSSEHRLATEEKGKICGSEVLAHYFDMLVNAYGVDKALDILFDKVEGNNTAAFMVIGKDVKLAFMHKGATEGFVLWENGKGGIVYASRYSSVMSKIGDLLTKLGFEKKVEIRPGEHGEFKKVYEIPEKFFKRGKPSEVVFVGY</sequence>
<dbReference type="SUPFAM" id="SSF56235">
    <property type="entry name" value="N-terminal nucleophile aminohydrolases (Ntn hydrolases)"/>
    <property type="match status" value="1"/>
</dbReference>
<dbReference type="InterPro" id="IPR029055">
    <property type="entry name" value="Ntn_hydrolases_N"/>
</dbReference>
<comment type="caution">
    <text evidence="3">The sequence shown here is derived from an EMBL/GenBank/DDBJ whole genome shotgun (WGS) entry which is preliminary data.</text>
</comment>
<dbReference type="EMBL" id="QMQX01000087">
    <property type="protein sequence ID" value="RLE51760.1"/>
    <property type="molecule type" value="Genomic_DNA"/>
</dbReference>
<dbReference type="EMBL" id="QMQV01000038">
    <property type="protein sequence ID" value="RLE49370.1"/>
    <property type="molecule type" value="Genomic_DNA"/>
</dbReference>
<organism evidence="3 4">
    <name type="scientific">Thermoproteota archaeon</name>
    <dbReference type="NCBI Taxonomy" id="2056631"/>
    <lineage>
        <taxon>Archaea</taxon>
        <taxon>Thermoproteota</taxon>
    </lineage>
</organism>
<evidence type="ECO:0000313" key="3">
    <source>
        <dbReference type="EMBL" id="RLE51760.1"/>
    </source>
</evidence>
<dbReference type="Gene3D" id="3.60.20.10">
    <property type="entry name" value="Glutamine Phosphoribosylpyrophosphate, subunit 1, domain 1"/>
    <property type="match status" value="1"/>
</dbReference>
<protein>
    <recommendedName>
        <fullName evidence="1">Glutamine amidotransferase type-2 domain-containing protein</fullName>
    </recommendedName>
</protein>
<name>A0A497EYG0_9CREN</name>
<dbReference type="InterPro" id="IPR017932">
    <property type="entry name" value="GATase_2_dom"/>
</dbReference>
<proteinExistence type="predicted"/>
<feature type="domain" description="Glutamine amidotransferase type-2" evidence="1">
    <location>
        <begin position="5"/>
        <end position="264"/>
    </location>
</feature>